<dbReference type="CDD" id="cd08249">
    <property type="entry name" value="enoyl_reductase_like"/>
    <property type="match status" value="1"/>
</dbReference>
<dbReference type="SUPFAM" id="SSF51735">
    <property type="entry name" value="NAD(P)-binding Rossmann-fold domains"/>
    <property type="match status" value="1"/>
</dbReference>
<organism evidence="4 5">
    <name type="scientific">Venustampulla echinocandica</name>
    <dbReference type="NCBI Taxonomy" id="2656787"/>
    <lineage>
        <taxon>Eukaryota</taxon>
        <taxon>Fungi</taxon>
        <taxon>Dikarya</taxon>
        <taxon>Ascomycota</taxon>
        <taxon>Pezizomycotina</taxon>
        <taxon>Leotiomycetes</taxon>
        <taxon>Helotiales</taxon>
        <taxon>Pleuroascaceae</taxon>
        <taxon>Venustampulla</taxon>
    </lineage>
</organism>
<dbReference type="GO" id="GO:0016651">
    <property type="term" value="F:oxidoreductase activity, acting on NAD(P)H"/>
    <property type="evidence" value="ECO:0007669"/>
    <property type="project" value="InterPro"/>
</dbReference>
<dbReference type="RefSeq" id="XP_031871504.1">
    <property type="nucleotide sequence ID" value="XM_032011811.1"/>
</dbReference>
<evidence type="ECO:0000256" key="2">
    <source>
        <dbReference type="ARBA" id="ARBA00023002"/>
    </source>
</evidence>
<keyword evidence="2" id="KW-0560">Oxidoreductase</keyword>
<protein>
    <recommendedName>
        <fullName evidence="3">Enoyl reductase (ER) domain-containing protein</fullName>
    </recommendedName>
</protein>
<dbReference type="InterPro" id="IPR013149">
    <property type="entry name" value="ADH-like_C"/>
</dbReference>
<comment type="caution">
    <text evidence="4">The sequence shown here is derived from an EMBL/GenBank/DDBJ whole genome shotgun (WGS) entry which is preliminary data.</text>
</comment>
<dbReference type="Pfam" id="PF08240">
    <property type="entry name" value="ADH_N"/>
    <property type="match status" value="1"/>
</dbReference>
<accession>A0A370TTM6</accession>
<keyword evidence="5" id="KW-1185">Reference proteome</keyword>
<dbReference type="Gene3D" id="3.90.180.10">
    <property type="entry name" value="Medium-chain alcohol dehydrogenases, catalytic domain"/>
    <property type="match status" value="1"/>
</dbReference>
<dbReference type="InterPro" id="IPR036291">
    <property type="entry name" value="NAD(P)-bd_dom_sf"/>
</dbReference>
<dbReference type="EMBL" id="NPIC01000002">
    <property type="protein sequence ID" value="RDL38848.1"/>
    <property type="molecule type" value="Genomic_DNA"/>
</dbReference>
<name>A0A370TTM6_9HELO</name>
<dbReference type="GeneID" id="43596037"/>
<dbReference type="InterPro" id="IPR011032">
    <property type="entry name" value="GroES-like_sf"/>
</dbReference>
<evidence type="ECO:0000313" key="4">
    <source>
        <dbReference type="EMBL" id="RDL38848.1"/>
    </source>
</evidence>
<sequence length="363" mass="39377">MATKTHKAVVTASIRGALEILEVPTVAPGAGEVLVRVEWTASTPLDLHQNDGGLLVTHPQVLGDGTSGTVVEVGDGVKKLQVGDKVFGFTWREQKEKSHQEYVTVPEYLLGKIPQGFTPQEAVTLPNNVVSSFHALTKDLSIPLPWPILPSTPKPEHSNSPILIWGGSSSVGQYALQILRHWGYSNLITTSSPSHNTLLKSLGATQVFDYRSPDCIPSILDSVSSSGGLKFVLDCIGSQDGSLTPISKLVGKGARVAVLLPVIVRDGSETVEPIYALDAKEAVEWADGVDVRGVRTHFYLENEVFKERLQPEIMPTLLAEGIIKPNKYRVVEGTTLLERAQAALDALRRKEVSGERLVWKVAE</sequence>
<evidence type="ECO:0000256" key="1">
    <source>
        <dbReference type="ARBA" id="ARBA00008072"/>
    </source>
</evidence>
<dbReference type="SMART" id="SM00829">
    <property type="entry name" value="PKS_ER"/>
    <property type="match status" value="1"/>
</dbReference>
<dbReference type="OrthoDB" id="9992527at2759"/>
<proteinExistence type="inferred from homology"/>
<dbReference type="InterPro" id="IPR047122">
    <property type="entry name" value="Trans-enoyl_RdTase-like"/>
</dbReference>
<reference evidence="4 5" key="1">
    <citation type="journal article" date="2018" name="IMA Fungus">
        <title>IMA Genome-F 9: Draft genome sequence of Annulohypoxylon stygium, Aspergillus mulundensis, Berkeleyomyces basicola (syn. Thielaviopsis basicola), Ceratocystis smalleyi, two Cercospora beticola strains, Coleophoma cylindrospora, Fusarium fracticaudum, Phialophora cf. hyalina, and Morchella septimelata.</title>
        <authorList>
            <person name="Wingfield B.D."/>
            <person name="Bills G.F."/>
            <person name="Dong Y."/>
            <person name="Huang W."/>
            <person name="Nel W.J."/>
            <person name="Swalarsk-Parry B.S."/>
            <person name="Vaghefi N."/>
            <person name="Wilken P.M."/>
            <person name="An Z."/>
            <person name="de Beer Z.W."/>
            <person name="De Vos L."/>
            <person name="Chen L."/>
            <person name="Duong T.A."/>
            <person name="Gao Y."/>
            <person name="Hammerbacher A."/>
            <person name="Kikkert J.R."/>
            <person name="Li Y."/>
            <person name="Li H."/>
            <person name="Li K."/>
            <person name="Li Q."/>
            <person name="Liu X."/>
            <person name="Ma X."/>
            <person name="Naidoo K."/>
            <person name="Pethybridge S.J."/>
            <person name="Sun J."/>
            <person name="Steenkamp E.T."/>
            <person name="van der Nest M.A."/>
            <person name="van Wyk S."/>
            <person name="Wingfield M.J."/>
            <person name="Xiong C."/>
            <person name="Yue Q."/>
            <person name="Zhang X."/>
        </authorList>
    </citation>
    <scope>NUCLEOTIDE SEQUENCE [LARGE SCALE GENOMIC DNA]</scope>
    <source>
        <strain evidence="4 5">BP 5553</strain>
    </source>
</reference>
<evidence type="ECO:0000313" key="5">
    <source>
        <dbReference type="Proteomes" id="UP000254866"/>
    </source>
</evidence>
<comment type="similarity">
    <text evidence="1">Belongs to the zinc-containing alcohol dehydrogenase family.</text>
</comment>
<dbReference type="SUPFAM" id="SSF50129">
    <property type="entry name" value="GroES-like"/>
    <property type="match status" value="1"/>
</dbReference>
<dbReference type="InterPro" id="IPR013154">
    <property type="entry name" value="ADH-like_N"/>
</dbReference>
<gene>
    <name evidence="4" type="ORF">BP5553_03188</name>
</gene>
<dbReference type="InterPro" id="IPR020843">
    <property type="entry name" value="ER"/>
</dbReference>
<dbReference type="AlphaFoldDB" id="A0A370TTM6"/>
<dbReference type="STRING" id="2656787.A0A370TTM6"/>
<dbReference type="Pfam" id="PF00107">
    <property type="entry name" value="ADH_zinc_N"/>
    <property type="match status" value="1"/>
</dbReference>
<dbReference type="Proteomes" id="UP000254866">
    <property type="component" value="Unassembled WGS sequence"/>
</dbReference>
<dbReference type="PANTHER" id="PTHR45348">
    <property type="entry name" value="HYPOTHETICAL OXIDOREDUCTASE (EUROFUNG)"/>
    <property type="match status" value="1"/>
</dbReference>
<dbReference type="PANTHER" id="PTHR45348:SF3">
    <property type="entry name" value="ENOYL REDUCTASE (ER) DOMAIN-CONTAINING PROTEIN"/>
    <property type="match status" value="1"/>
</dbReference>
<evidence type="ECO:0000259" key="3">
    <source>
        <dbReference type="SMART" id="SM00829"/>
    </source>
</evidence>
<feature type="domain" description="Enoyl reductase (ER)" evidence="3">
    <location>
        <begin position="16"/>
        <end position="358"/>
    </location>
</feature>
<dbReference type="Gene3D" id="3.40.50.720">
    <property type="entry name" value="NAD(P)-binding Rossmann-like Domain"/>
    <property type="match status" value="1"/>
</dbReference>